<evidence type="ECO:0000256" key="5">
    <source>
        <dbReference type="ARBA" id="ARBA00023235"/>
    </source>
</evidence>
<accession>A0A849KEW2</accession>
<keyword evidence="9" id="KW-1185">Reference proteome</keyword>
<keyword evidence="5 6" id="KW-0413">Isomerase</keyword>
<dbReference type="PROSITE" id="PS50198">
    <property type="entry name" value="PPIC_PPIASE_2"/>
    <property type="match status" value="1"/>
</dbReference>
<dbReference type="InterPro" id="IPR023058">
    <property type="entry name" value="PPIase_PpiC_CS"/>
</dbReference>
<proteinExistence type="inferred from homology"/>
<dbReference type="Proteomes" id="UP000552954">
    <property type="component" value="Unassembled WGS sequence"/>
</dbReference>
<organism evidence="8 9">
    <name type="scientific">Ramlibacter montanisoli</name>
    <dbReference type="NCBI Taxonomy" id="2732512"/>
    <lineage>
        <taxon>Bacteria</taxon>
        <taxon>Pseudomonadati</taxon>
        <taxon>Pseudomonadota</taxon>
        <taxon>Betaproteobacteria</taxon>
        <taxon>Burkholderiales</taxon>
        <taxon>Comamonadaceae</taxon>
        <taxon>Ramlibacter</taxon>
    </lineage>
</organism>
<keyword evidence="4 6" id="KW-0697">Rotamase</keyword>
<dbReference type="Gene3D" id="3.10.50.40">
    <property type="match status" value="1"/>
</dbReference>
<protein>
    <recommendedName>
        <fullName evidence="3">peptidylprolyl isomerase</fullName>
        <ecNumber evidence="3">5.2.1.8</ecNumber>
    </recommendedName>
</protein>
<dbReference type="InterPro" id="IPR000297">
    <property type="entry name" value="PPIase_PpiC"/>
</dbReference>
<evidence type="ECO:0000256" key="3">
    <source>
        <dbReference type="ARBA" id="ARBA00013194"/>
    </source>
</evidence>
<evidence type="ECO:0000259" key="7">
    <source>
        <dbReference type="PROSITE" id="PS50198"/>
    </source>
</evidence>
<evidence type="ECO:0000256" key="6">
    <source>
        <dbReference type="PROSITE-ProRule" id="PRU00278"/>
    </source>
</evidence>
<evidence type="ECO:0000313" key="9">
    <source>
        <dbReference type="Proteomes" id="UP000552954"/>
    </source>
</evidence>
<dbReference type="PROSITE" id="PS01096">
    <property type="entry name" value="PPIC_PPIASE_1"/>
    <property type="match status" value="1"/>
</dbReference>
<reference evidence="8 9" key="1">
    <citation type="submission" date="2020-05" db="EMBL/GenBank/DDBJ databases">
        <authorList>
            <person name="Khan S.A."/>
            <person name="Jeon C.O."/>
            <person name="Chun B.H."/>
        </authorList>
    </citation>
    <scope>NUCLEOTIDE SEQUENCE [LARGE SCALE GENOMIC DNA]</scope>
    <source>
        <strain evidence="8 9">B156</strain>
    </source>
</reference>
<sequence>MSCGGTGACTCGGKSQTVAAINGIALHEAGEQLTAEELRERAWGELLRQEAVRQGRLPLHRELTSPGISQGDEAVIQAMLEEQVPLRQPGDEECERYYAAHRQRYVQGRQSQVRHILFAVTGGVDVSALARRAEQALLELAHRDAPATRFGELARELSNCPSGAQGGDLGWLRPQDCVPEFAKAIFDESDARGLRPQLVHSRFGFHIVDVSARESGEVLPYAQVRERIAMELAQRSRATALHQYIRVLAGKAVVEGVELEAAETPLVQ</sequence>
<evidence type="ECO:0000256" key="4">
    <source>
        <dbReference type="ARBA" id="ARBA00023110"/>
    </source>
</evidence>
<feature type="domain" description="PpiC" evidence="7">
    <location>
        <begin position="108"/>
        <end position="212"/>
    </location>
</feature>
<dbReference type="AlphaFoldDB" id="A0A849KEW2"/>
<evidence type="ECO:0000313" key="8">
    <source>
        <dbReference type="EMBL" id="NNU43475.1"/>
    </source>
</evidence>
<dbReference type="SUPFAM" id="SSF54534">
    <property type="entry name" value="FKBP-like"/>
    <property type="match status" value="1"/>
</dbReference>
<dbReference type="EMBL" id="JABFCS010000001">
    <property type="protein sequence ID" value="NNU43475.1"/>
    <property type="molecule type" value="Genomic_DNA"/>
</dbReference>
<comment type="catalytic activity">
    <reaction evidence="1">
        <text>[protein]-peptidylproline (omega=180) = [protein]-peptidylproline (omega=0)</text>
        <dbReference type="Rhea" id="RHEA:16237"/>
        <dbReference type="Rhea" id="RHEA-COMP:10747"/>
        <dbReference type="Rhea" id="RHEA-COMP:10748"/>
        <dbReference type="ChEBI" id="CHEBI:83833"/>
        <dbReference type="ChEBI" id="CHEBI:83834"/>
        <dbReference type="EC" id="5.2.1.8"/>
    </reaction>
</comment>
<dbReference type="RefSeq" id="WP_171558723.1">
    <property type="nucleotide sequence ID" value="NZ_JABFCS010000001.1"/>
</dbReference>
<reference evidence="8 9" key="2">
    <citation type="submission" date="2020-06" db="EMBL/GenBank/DDBJ databases">
        <title>Ramlibacter rhizophilus sp. nov., isolated from rhizosphere soil of national flower Mugunghwa from South Korea.</title>
        <authorList>
            <person name="Zheng-Fei Y."/>
            <person name="Huan T."/>
        </authorList>
    </citation>
    <scope>NUCLEOTIDE SEQUENCE [LARGE SCALE GENOMIC DNA]</scope>
    <source>
        <strain evidence="8 9">B156</strain>
    </source>
</reference>
<evidence type="ECO:0000256" key="2">
    <source>
        <dbReference type="ARBA" id="ARBA00007656"/>
    </source>
</evidence>
<dbReference type="EC" id="5.2.1.8" evidence="3"/>
<dbReference type="InterPro" id="IPR046357">
    <property type="entry name" value="PPIase_dom_sf"/>
</dbReference>
<gene>
    <name evidence="8" type="ORF">HK415_10365</name>
</gene>
<dbReference type="InterPro" id="IPR050245">
    <property type="entry name" value="PrsA_foldase"/>
</dbReference>
<evidence type="ECO:0000256" key="1">
    <source>
        <dbReference type="ARBA" id="ARBA00000971"/>
    </source>
</evidence>
<comment type="similarity">
    <text evidence="2">Belongs to the PpiC/parvulin rotamase family.</text>
</comment>
<dbReference type="Pfam" id="PF13616">
    <property type="entry name" value="Rotamase_3"/>
    <property type="match status" value="1"/>
</dbReference>
<name>A0A849KEW2_9BURK</name>
<dbReference type="GO" id="GO:0003755">
    <property type="term" value="F:peptidyl-prolyl cis-trans isomerase activity"/>
    <property type="evidence" value="ECO:0007669"/>
    <property type="project" value="UniProtKB-KW"/>
</dbReference>
<comment type="caution">
    <text evidence="8">The sequence shown here is derived from an EMBL/GenBank/DDBJ whole genome shotgun (WGS) entry which is preliminary data.</text>
</comment>
<dbReference type="PANTHER" id="PTHR47245">
    <property type="entry name" value="PEPTIDYLPROLYL ISOMERASE"/>
    <property type="match status" value="1"/>
</dbReference>
<dbReference type="PANTHER" id="PTHR47245:SF2">
    <property type="entry name" value="PEPTIDYL-PROLYL CIS-TRANS ISOMERASE HP_0175-RELATED"/>
    <property type="match status" value="1"/>
</dbReference>